<proteinExistence type="predicted"/>
<keyword evidence="1" id="KW-0732">Signal</keyword>
<dbReference type="EMBL" id="JBFXLQ010000045">
    <property type="protein sequence ID" value="KAL2864011.1"/>
    <property type="molecule type" value="Genomic_DNA"/>
</dbReference>
<gene>
    <name evidence="2" type="ORF">BJX67DRAFT_384191</name>
</gene>
<comment type="caution">
    <text evidence="2">The sequence shown here is derived from an EMBL/GenBank/DDBJ whole genome shotgun (WGS) entry which is preliminary data.</text>
</comment>
<keyword evidence="3" id="KW-1185">Reference proteome</keyword>
<feature type="signal peptide" evidence="1">
    <location>
        <begin position="1"/>
        <end position="18"/>
    </location>
</feature>
<evidence type="ECO:0000256" key="1">
    <source>
        <dbReference type="SAM" id="SignalP"/>
    </source>
</evidence>
<dbReference type="Proteomes" id="UP001610432">
    <property type="component" value="Unassembled WGS sequence"/>
</dbReference>
<sequence length="104" mass="10993">MKTSIVAAIAALAGLSAASPIENRQFQVSVTLWSARNITQTLSIPADRTPVQIDSNLVVTRITSPGGGFCTFVGTEGESVVIYGEDDQSLRVPQPIEWGTCGNN</sequence>
<reference evidence="2 3" key="1">
    <citation type="submission" date="2024-07" db="EMBL/GenBank/DDBJ databases">
        <title>Section-level genome sequencing and comparative genomics of Aspergillus sections Usti and Cavernicolus.</title>
        <authorList>
            <consortium name="Lawrence Berkeley National Laboratory"/>
            <person name="Nybo J.L."/>
            <person name="Vesth T.C."/>
            <person name="Theobald S."/>
            <person name="Frisvad J.C."/>
            <person name="Larsen T.O."/>
            <person name="Kjaerboelling I."/>
            <person name="Rothschild-Mancinelli K."/>
            <person name="Lyhne E.K."/>
            <person name="Kogle M.E."/>
            <person name="Barry K."/>
            <person name="Clum A."/>
            <person name="Na H."/>
            <person name="Ledsgaard L."/>
            <person name="Lin J."/>
            <person name="Lipzen A."/>
            <person name="Kuo A."/>
            <person name="Riley R."/>
            <person name="Mondo S."/>
            <person name="Labutti K."/>
            <person name="Haridas S."/>
            <person name="Pangalinan J."/>
            <person name="Salamov A.A."/>
            <person name="Simmons B.A."/>
            <person name="Magnuson J.K."/>
            <person name="Chen J."/>
            <person name="Drula E."/>
            <person name="Henrissat B."/>
            <person name="Wiebenga A."/>
            <person name="Lubbers R.J."/>
            <person name="Gomes A.C."/>
            <person name="Macurrencykelacurrency M.R."/>
            <person name="Stajich J."/>
            <person name="Grigoriev I.V."/>
            <person name="Mortensen U.H."/>
            <person name="De Vries R.P."/>
            <person name="Baker S.E."/>
            <person name="Andersen M.R."/>
        </authorList>
    </citation>
    <scope>NUCLEOTIDE SEQUENCE [LARGE SCALE GENOMIC DNA]</scope>
    <source>
        <strain evidence="2 3">CBS 449.75</strain>
    </source>
</reference>
<dbReference type="GeneID" id="98148690"/>
<evidence type="ECO:0000313" key="3">
    <source>
        <dbReference type="Proteomes" id="UP001610432"/>
    </source>
</evidence>
<evidence type="ECO:0000313" key="2">
    <source>
        <dbReference type="EMBL" id="KAL2864011.1"/>
    </source>
</evidence>
<feature type="chain" id="PRO_5045991484" evidence="1">
    <location>
        <begin position="19"/>
        <end position="104"/>
    </location>
</feature>
<protein>
    <submittedName>
        <fullName evidence="2">Uncharacterized protein</fullName>
    </submittedName>
</protein>
<name>A0ABR4LHU5_9EURO</name>
<dbReference type="RefSeq" id="XP_070882990.1">
    <property type="nucleotide sequence ID" value="XM_071033618.1"/>
</dbReference>
<accession>A0ABR4LHU5</accession>
<organism evidence="2 3">
    <name type="scientific">Aspergillus lucknowensis</name>
    <dbReference type="NCBI Taxonomy" id="176173"/>
    <lineage>
        <taxon>Eukaryota</taxon>
        <taxon>Fungi</taxon>
        <taxon>Dikarya</taxon>
        <taxon>Ascomycota</taxon>
        <taxon>Pezizomycotina</taxon>
        <taxon>Eurotiomycetes</taxon>
        <taxon>Eurotiomycetidae</taxon>
        <taxon>Eurotiales</taxon>
        <taxon>Aspergillaceae</taxon>
        <taxon>Aspergillus</taxon>
        <taxon>Aspergillus subgen. Nidulantes</taxon>
    </lineage>
</organism>